<dbReference type="Gene3D" id="2.10.260.10">
    <property type="match status" value="1"/>
</dbReference>
<dbReference type="NCBIfam" id="NF040493">
    <property type="entry name" value="TA_anti_VapB"/>
    <property type="match status" value="1"/>
</dbReference>
<evidence type="ECO:0000313" key="1">
    <source>
        <dbReference type="EMBL" id="MBN4068507.1"/>
    </source>
</evidence>
<dbReference type="PANTHER" id="PTHR37550:SF3">
    <property type="entry name" value="ANTITOXIN VAPB1"/>
    <property type="match status" value="1"/>
</dbReference>
<dbReference type="PANTHER" id="PTHR37550">
    <property type="entry name" value="ANTITOXIN VAPB1"/>
    <property type="match status" value="1"/>
</dbReference>
<dbReference type="InterPro" id="IPR047976">
    <property type="entry name" value="Anti_VapB2-like"/>
</dbReference>
<name>A0ABS3AX94_9BACT</name>
<dbReference type="EMBL" id="JAFITO010000020">
    <property type="protein sequence ID" value="MBN4068507.1"/>
    <property type="molecule type" value="Genomic_DNA"/>
</dbReference>
<dbReference type="Proteomes" id="UP000717534">
    <property type="component" value="Unassembled WGS sequence"/>
</dbReference>
<evidence type="ECO:0000313" key="2">
    <source>
        <dbReference type="Proteomes" id="UP000717534"/>
    </source>
</evidence>
<gene>
    <name evidence="1" type="ORF">JYU06_03180</name>
</gene>
<organism evidence="1 2">
    <name type="scientific">Desulfotalea psychrophila</name>
    <dbReference type="NCBI Taxonomy" id="84980"/>
    <lineage>
        <taxon>Bacteria</taxon>
        <taxon>Pseudomonadati</taxon>
        <taxon>Thermodesulfobacteriota</taxon>
        <taxon>Desulfobulbia</taxon>
        <taxon>Desulfobulbales</taxon>
        <taxon>Desulfocapsaceae</taxon>
        <taxon>Desulfotalea</taxon>
    </lineage>
</organism>
<dbReference type="InterPro" id="IPR037914">
    <property type="entry name" value="SpoVT-AbrB_sf"/>
</dbReference>
<protein>
    <submittedName>
        <fullName evidence="1">Antitoxin</fullName>
    </submittedName>
</protein>
<sequence length="78" mass="8777">MPCVHTKIFKSNKSQAIRLSKAIAFPDSIVDVEITAIGNKRIITPAGSSWDDWFDARGVSSDFMTERKQPKDQLRDPL</sequence>
<accession>A0ABS3AX94</accession>
<dbReference type="InterPro" id="IPR051734">
    <property type="entry name" value="VapB_TA_antitoxins"/>
</dbReference>
<keyword evidence="2" id="KW-1185">Reference proteome</keyword>
<comment type="caution">
    <text evidence="1">The sequence shown here is derived from an EMBL/GenBank/DDBJ whole genome shotgun (WGS) entry which is preliminary data.</text>
</comment>
<dbReference type="SUPFAM" id="SSF89447">
    <property type="entry name" value="AbrB/MazE/MraZ-like"/>
    <property type="match status" value="1"/>
</dbReference>
<proteinExistence type="predicted"/>
<reference evidence="1 2" key="1">
    <citation type="submission" date="2021-02" db="EMBL/GenBank/DDBJ databases">
        <title>Activity-based single-cell genomes from oceanic crustal fluid captures similar information to metagenomic and metatranscriptomic surveys with orders of magnitude less sampling.</title>
        <authorList>
            <person name="D'Angelo T.S."/>
            <person name="Orcutt B.N."/>
        </authorList>
    </citation>
    <scope>NUCLEOTIDE SEQUENCE [LARGE SCALE GENOMIC DNA]</scope>
    <source>
        <strain evidence="1">AH-315-G02</strain>
    </source>
</reference>